<comment type="subcellular location">
    <subcellularLocation>
        <location evidence="1 9">Cytoplasm</location>
    </subcellularLocation>
</comment>
<dbReference type="GO" id="GO:0000156">
    <property type="term" value="F:phosphorelay response regulator activity"/>
    <property type="evidence" value="ECO:0007669"/>
    <property type="project" value="TreeGrafter"/>
</dbReference>
<evidence type="ECO:0000256" key="5">
    <source>
        <dbReference type="ARBA" id="ARBA00023015"/>
    </source>
</evidence>
<keyword evidence="13" id="KW-1185">Reference proteome</keyword>
<dbReference type="InterPro" id="IPR036388">
    <property type="entry name" value="WH-like_DNA-bd_sf"/>
</dbReference>
<keyword evidence="4 9" id="KW-0902">Two-component regulatory system</keyword>
<evidence type="ECO:0000256" key="4">
    <source>
        <dbReference type="ARBA" id="ARBA00023012"/>
    </source>
</evidence>
<dbReference type="PANTHER" id="PTHR45526">
    <property type="entry name" value="TRANSCRIPTIONAL REGULATORY PROTEIN DPIA"/>
    <property type="match status" value="1"/>
</dbReference>
<dbReference type="Gene3D" id="3.40.50.2300">
    <property type="match status" value="1"/>
</dbReference>
<evidence type="ECO:0000256" key="9">
    <source>
        <dbReference type="PIRNR" id="PIRNR006171"/>
    </source>
</evidence>
<keyword evidence="7 9" id="KW-0010">Activator</keyword>
<dbReference type="RefSeq" id="WP_141820891.1">
    <property type="nucleotide sequence ID" value="NZ_BAAAIL010000001.1"/>
</dbReference>
<name>A0A543K7J9_9MICO</name>
<evidence type="ECO:0000259" key="11">
    <source>
        <dbReference type="PROSITE" id="PS50110"/>
    </source>
</evidence>
<evidence type="ECO:0000256" key="10">
    <source>
        <dbReference type="PROSITE-ProRule" id="PRU00169"/>
    </source>
</evidence>
<reference evidence="12 13" key="1">
    <citation type="submission" date="2019-06" db="EMBL/GenBank/DDBJ databases">
        <title>Sequencing the genomes of 1000 actinobacteria strains.</title>
        <authorList>
            <person name="Klenk H.-P."/>
        </authorList>
    </citation>
    <scope>NUCLEOTIDE SEQUENCE [LARGE SCALE GENOMIC DNA]</scope>
    <source>
        <strain evidence="12 13">DSM 12362</strain>
    </source>
</reference>
<dbReference type="SMART" id="SM00448">
    <property type="entry name" value="REC"/>
    <property type="match status" value="1"/>
</dbReference>
<keyword evidence="5 9" id="KW-0805">Transcription regulation</keyword>
<keyword evidence="3 10" id="KW-0597">Phosphoprotein</keyword>
<dbReference type="EMBL" id="VFPU01000002">
    <property type="protein sequence ID" value="TQM91068.1"/>
    <property type="molecule type" value="Genomic_DNA"/>
</dbReference>
<proteinExistence type="predicted"/>
<feature type="modified residue" description="4-aspartylphosphate" evidence="10">
    <location>
        <position position="54"/>
    </location>
</feature>
<gene>
    <name evidence="12" type="ORF">FB476_2788</name>
</gene>
<accession>A0A543K7J9</accession>
<evidence type="ECO:0000256" key="6">
    <source>
        <dbReference type="ARBA" id="ARBA00023125"/>
    </source>
</evidence>
<keyword evidence="6 9" id="KW-0238">DNA-binding</keyword>
<dbReference type="GO" id="GO:0005737">
    <property type="term" value="C:cytoplasm"/>
    <property type="evidence" value="ECO:0007669"/>
    <property type="project" value="UniProtKB-SubCell"/>
</dbReference>
<evidence type="ECO:0000256" key="1">
    <source>
        <dbReference type="ARBA" id="ARBA00004496"/>
    </source>
</evidence>
<keyword evidence="8 9" id="KW-0804">Transcription</keyword>
<dbReference type="InterPro" id="IPR011006">
    <property type="entry name" value="CheY-like_superfamily"/>
</dbReference>
<dbReference type="PIRSF" id="PIRSF006171">
    <property type="entry name" value="RR_citrat_malat"/>
    <property type="match status" value="1"/>
</dbReference>
<dbReference type="Proteomes" id="UP000315133">
    <property type="component" value="Unassembled WGS sequence"/>
</dbReference>
<dbReference type="GO" id="GO:0003677">
    <property type="term" value="F:DNA binding"/>
    <property type="evidence" value="ECO:0007669"/>
    <property type="project" value="UniProtKB-KW"/>
</dbReference>
<dbReference type="Pfam" id="PF00072">
    <property type="entry name" value="Response_reg"/>
    <property type="match status" value="1"/>
</dbReference>
<evidence type="ECO:0000256" key="2">
    <source>
        <dbReference type="ARBA" id="ARBA00022490"/>
    </source>
</evidence>
<evidence type="ECO:0000256" key="8">
    <source>
        <dbReference type="ARBA" id="ARBA00023163"/>
    </source>
</evidence>
<evidence type="ECO:0000313" key="12">
    <source>
        <dbReference type="EMBL" id="TQM91068.1"/>
    </source>
</evidence>
<organism evidence="12 13">
    <name type="scientific">Ornithinimicrobium humiphilum</name>
    <dbReference type="NCBI Taxonomy" id="125288"/>
    <lineage>
        <taxon>Bacteria</taxon>
        <taxon>Bacillati</taxon>
        <taxon>Actinomycetota</taxon>
        <taxon>Actinomycetes</taxon>
        <taxon>Micrococcales</taxon>
        <taxon>Ornithinimicrobiaceae</taxon>
        <taxon>Ornithinimicrobium</taxon>
    </lineage>
</organism>
<dbReference type="InterPro" id="IPR051271">
    <property type="entry name" value="2C-system_Tx_regulators"/>
</dbReference>
<dbReference type="AlphaFoldDB" id="A0A543K7J9"/>
<dbReference type="InterPro" id="IPR001789">
    <property type="entry name" value="Sig_transdc_resp-reg_receiver"/>
</dbReference>
<dbReference type="PANTHER" id="PTHR45526:SF1">
    <property type="entry name" value="TRANSCRIPTIONAL REGULATORY PROTEIN DCUR-RELATED"/>
    <property type="match status" value="1"/>
</dbReference>
<dbReference type="PROSITE" id="PS50110">
    <property type="entry name" value="RESPONSE_REGULATORY"/>
    <property type="match status" value="1"/>
</dbReference>
<sequence length="225" mass="24796">MVDVLVVDDDFMIANVHAKFVSSIAGFRVVGTANTGMDAIEQVANKGPQLILLDVHLPDIDGLEVLRRLRQAGHDVDAIVITAERDAGYVKTALRWGVSQYLVKPFDLVELGDRMSYYRDSLQVMSPGGLDQEFIDTIFPAPHQRRPASPLPKGLSRESAEVVREVVRGRGEISAQECAEATGMARTSARRYLEHLAHIGELRVRLQYGAGRPTRLYSLPSTTDG</sequence>
<evidence type="ECO:0000313" key="13">
    <source>
        <dbReference type="Proteomes" id="UP000315133"/>
    </source>
</evidence>
<dbReference type="GO" id="GO:0003700">
    <property type="term" value="F:DNA-binding transcription factor activity"/>
    <property type="evidence" value="ECO:0007669"/>
    <property type="project" value="InterPro"/>
</dbReference>
<dbReference type="Gene3D" id="1.10.10.10">
    <property type="entry name" value="Winged helix-like DNA-binding domain superfamily/Winged helix DNA-binding domain"/>
    <property type="match status" value="1"/>
</dbReference>
<feature type="domain" description="Response regulatory" evidence="11">
    <location>
        <begin position="3"/>
        <end position="119"/>
    </location>
</feature>
<protein>
    <recommendedName>
        <fullName evidence="9">Transcriptional regulatory protein</fullName>
    </recommendedName>
</protein>
<evidence type="ECO:0000256" key="7">
    <source>
        <dbReference type="ARBA" id="ARBA00023159"/>
    </source>
</evidence>
<keyword evidence="2 9" id="KW-0963">Cytoplasm</keyword>
<evidence type="ECO:0000256" key="3">
    <source>
        <dbReference type="ARBA" id="ARBA00022553"/>
    </source>
</evidence>
<dbReference type="SUPFAM" id="SSF52172">
    <property type="entry name" value="CheY-like"/>
    <property type="match status" value="1"/>
</dbReference>
<dbReference type="InterPro" id="IPR024187">
    <property type="entry name" value="Sig_transdc_resp-reg_cit/mal"/>
</dbReference>
<comment type="caution">
    <text evidence="12">The sequence shown here is derived from an EMBL/GenBank/DDBJ whole genome shotgun (WGS) entry which is preliminary data.</text>
</comment>
<dbReference type="OrthoDB" id="7187989at2"/>